<dbReference type="Proteomes" id="UP001301216">
    <property type="component" value="Unassembled WGS sequence"/>
</dbReference>
<keyword evidence="6" id="KW-1185">Reference proteome</keyword>
<dbReference type="PROSITE" id="PS01124">
    <property type="entry name" value="HTH_ARAC_FAMILY_2"/>
    <property type="match status" value="1"/>
</dbReference>
<evidence type="ECO:0000259" key="4">
    <source>
        <dbReference type="PROSITE" id="PS01124"/>
    </source>
</evidence>
<dbReference type="SUPFAM" id="SSF46689">
    <property type="entry name" value="Homeodomain-like"/>
    <property type="match status" value="1"/>
</dbReference>
<proteinExistence type="predicted"/>
<evidence type="ECO:0000256" key="3">
    <source>
        <dbReference type="ARBA" id="ARBA00023163"/>
    </source>
</evidence>
<dbReference type="Pfam" id="PF12833">
    <property type="entry name" value="HTH_18"/>
    <property type="match status" value="1"/>
</dbReference>
<organism evidence="5 6">
    <name type="scientific">Ochrobactrum chromiisoli</name>
    <dbReference type="NCBI Taxonomy" id="2993941"/>
    <lineage>
        <taxon>Bacteria</taxon>
        <taxon>Pseudomonadati</taxon>
        <taxon>Pseudomonadota</taxon>
        <taxon>Alphaproteobacteria</taxon>
        <taxon>Hyphomicrobiales</taxon>
        <taxon>Brucellaceae</taxon>
        <taxon>Brucella/Ochrobactrum group</taxon>
        <taxon>Ochrobactrum</taxon>
    </lineage>
</organism>
<sequence>MPWSIQFEANDFSSDDCFVSHRHLSGQFSYSVNGVLELDVEGYTLLAPPQFGIWIPSERIHSSRSLAVGRCASIHVAAELCEGMPLEACTLRIPTIVKAISDDLIRRNISVPSNERDQRLMNVLIDQLQSEGALQSYLPTTSDPLLAPMIRRLQKDPGNCDTLAAWAERLNTVERVLAHRFRAIVGIGFNEWRQRLRFLNALMLLRKGFSIQEISSQLGYNTPSSFISMFRRHANMSPDQYRRNTQVNRL</sequence>
<reference evidence="5 6" key="1">
    <citation type="submission" date="2022-11" db="EMBL/GenBank/DDBJ databases">
        <title>Brucella sp. YY2X, whole genome shotgun sequencing project.</title>
        <authorList>
            <person name="Yang Y."/>
        </authorList>
    </citation>
    <scope>NUCLEOTIDE SEQUENCE [LARGE SCALE GENOMIC DNA]</scope>
    <source>
        <strain evidence="5 6">YY2X</strain>
    </source>
</reference>
<accession>A0ABT3QSN8</accession>
<comment type="caution">
    <text evidence="5">The sequence shown here is derived from an EMBL/GenBank/DDBJ whole genome shotgun (WGS) entry which is preliminary data.</text>
</comment>
<dbReference type="InterPro" id="IPR018060">
    <property type="entry name" value="HTH_AraC"/>
</dbReference>
<dbReference type="PANTHER" id="PTHR11019:SF190">
    <property type="entry name" value="ARAC-FAMILY REGULATORY PROTEIN"/>
    <property type="match status" value="1"/>
</dbReference>
<dbReference type="EMBL" id="JAPHAV010000012">
    <property type="protein sequence ID" value="MCX2698540.1"/>
    <property type="molecule type" value="Genomic_DNA"/>
</dbReference>
<protein>
    <submittedName>
        <fullName evidence="5">Helix-turn-helix transcriptional regulator</fullName>
    </submittedName>
</protein>
<keyword evidence="2" id="KW-0238">DNA-binding</keyword>
<dbReference type="Gene3D" id="1.10.10.60">
    <property type="entry name" value="Homeodomain-like"/>
    <property type="match status" value="1"/>
</dbReference>
<gene>
    <name evidence="5" type="ORF">OPR82_17565</name>
</gene>
<evidence type="ECO:0000313" key="6">
    <source>
        <dbReference type="Proteomes" id="UP001301216"/>
    </source>
</evidence>
<dbReference type="RefSeq" id="WP_162762590.1">
    <property type="nucleotide sequence ID" value="NZ_JAPHAV010000012.1"/>
</dbReference>
<dbReference type="InterPro" id="IPR009057">
    <property type="entry name" value="Homeodomain-like_sf"/>
</dbReference>
<evidence type="ECO:0000256" key="2">
    <source>
        <dbReference type="ARBA" id="ARBA00023125"/>
    </source>
</evidence>
<dbReference type="CDD" id="cd06124">
    <property type="entry name" value="cupin_NimR-like_N"/>
    <property type="match status" value="1"/>
</dbReference>
<dbReference type="PANTHER" id="PTHR11019">
    <property type="entry name" value="HTH-TYPE TRANSCRIPTIONAL REGULATOR NIMR"/>
    <property type="match status" value="1"/>
</dbReference>
<dbReference type="InterPro" id="IPR020449">
    <property type="entry name" value="Tscrpt_reg_AraC-type_HTH"/>
</dbReference>
<feature type="domain" description="HTH araC/xylS-type" evidence="4">
    <location>
        <begin position="143"/>
        <end position="244"/>
    </location>
</feature>
<keyword evidence="1" id="KW-0805">Transcription regulation</keyword>
<dbReference type="SMART" id="SM00342">
    <property type="entry name" value="HTH_ARAC"/>
    <property type="match status" value="1"/>
</dbReference>
<evidence type="ECO:0000256" key="1">
    <source>
        <dbReference type="ARBA" id="ARBA00023015"/>
    </source>
</evidence>
<evidence type="ECO:0000313" key="5">
    <source>
        <dbReference type="EMBL" id="MCX2698540.1"/>
    </source>
</evidence>
<dbReference type="PRINTS" id="PR00032">
    <property type="entry name" value="HTHARAC"/>
</dbReference>
<name>A0ABT3QSN8_9HYPH</name>
<keyword evidence="3" id="KW-0804">Transcription</keyword>